<dbReference type="GO" id="GO:0006879">
    <property type="term" value="P:intracellular iron ion homeostasis"/>
    <property type="evidence" value="ECO:0007669"/>
    <property type="project" value="TreeGrafter"/>
</dbReference>
<keyword evidence="5 9" id="KW-1133">Transmembrane helix</keyword>
<keyword evidence="4 9" id="KW-0812">Transmembrane</keyword>
<comment type="subcellular location">
    <subcellularLocation>
        <location evidence="1">Membrane</location>
        <topology evidence="1">Multi-pass membrane protein</topology>
    </subcellularLocation>
</comment>
<name>A0A1B7Y0F8_COLHI</name>
<dbReference type="AlphaFoldDB" id="A0A1B7Y0F8"/>
<dbReference type="InterPro" id="IPR013121">
    <property type="entry name" value="Fe_red_NAD-bd_6"/>
</dbReference>
<keyword evidence="8 9" id="KW-0472">Membrane</keyword>
<keyword evidence="3" id="KW-0813">Transport</keyword>
<dbReference type="SFLD" id="SFLDG01168">
    <property type="entry name" value="Ferric_reductase_subgroup_(FRE"/>
    <property type="match status" value="1"/>
</dbReference>
<dbReference type="PANTHER" id="PTHR32361">
    <property type="entry name" value="FERRIC/CUPRIC REDUCTASE TRANSMEMBRANE COMPONENT"/>
    <property type="match status" value="1"/>
</dbReference>
<dbReference type="InterPro" id="IPR051410">
    <property type="entry name" value="Ferric/Cupric_Reductase"/>
</dbReference>
<evidence type="ECO:0000256" key="1">
    <source>
        <dbReference type="ARBA" id="ARBA00004141"/>
    </source>
</evidence>
<proteinExistence type="inferred from homology"/>
<evidence type="ECO:0000256" key="3">
    <source>
        <dbReference type="ARBA" id="ARBA00022448"/>
    </source>
</evidence>
<feature type="transmembrane region" description="Helical" evidence="9">
    <location>
        <begin position="210"/>
        <end position="232"/>
    </location>
</feature>
<feature type="transmembrane region" description="Helical" evidence="9">
    <location>
        <begin position="28"/>
        <end position="47"/>
    </location>
</feature>
<dbReference type="PROSITE" id="PS51384">
    <property type="entry name" value="FAD_FR"/>
    <property type="match status" value="1"/>
</dbReference>
<dbReference type="GeneID" id="28871264"/>
<comment type="caution">
    <text evidence="11">The sequence shown here is derived from an EMBL/GenBank/DDBJ whole genome shotgun (WGS) entry which is preliminary data.</text>
</comment>
<evidence type="ECO:0000256" key="8">
    <source>
        <dbReference type="ARBA" id="ARBA00023136"/>
    </source>
</evidence>
<evidence type="ECO:0000256" key="7">
    <source>
        <dbReference type="ARBA" id="ARBA00023065"/>
    </source>
</evidence>
<evidence type="ECO:0000256" key="9">
    <source>
        <dbReference type="SAM" id="Phobius"/>
    </source>
</evidence>
<dbReference type="VEuPathDB" id="FungiDB:CH63R_12183"/>
<dbReference type="InterPro" id="IPR039261">
    <property type="entry name" value="FNR_nucleotide-bd"/>
</dbReference>
<evidence type="ECO:0000313" key="12">
    <source>
        <dbReference type="Proteomes" id="UP000092177"/>
    </source>
</evidence>
<dbReference type="GO" id="GO:0006826">
    <property type="term" value="P:iron ion transport"/>
    <property type="evidence" value="ECO:0007669"/>
    <property type="project" value="TreeGrafter"/>
</dbReference>
<evidence type="ECO:0000256" key="5">
    <source>
        <dbReference type="ARBA" id="ARBA00022989"/>
    </source>
</evidence>
<feature type="transmembrane region" description="Helical" evidence="9">
    <location>
        <begin position="244"/>
        <end position="264"/>
    </location>
</feature>
<keyword evidence="12" id="KW-1185">Reference proteome</keyword>
<evidence type="ECO:0000256" key="2">
    <source>
        <dbReference type="ARBA" id="ARBA00006278"/>
    </source>
</evidence>
<dbReference type="GO" id="GO:0015677">
    <property type="term" value="P:copper ion import"/>
    <property type="evidence" value="ECO:0007669"/>
    <property type="project" value="TreeGrafter"/>
</dbReference>
<keyword evidence="7" id="KW-0406">Ion transport</keyword>
<dbReference type="SUPFAM" id="SSF52343">
    <property type="entry name" value="Ferredoxin reductase-like, C-terminal NADP-linked domain"/>
    <property type="match status" value="1"/>
</dbReference>
<dbReference type="SFLD" id="SFLDS00052">
    <property type="entry name" value="Ferric_Reductase_Domain"/>
    <property type="match status" value="1"/>
</dbReference>
<gene>
    <name evidence="11" type="ORF">CH63R_12183</name>
</gene>
<dbReference type="PRINTS" id="PR00466">
    <property type="entry name" value="GP91PHOX"/>
</dbReference>
<protein>
    <submittedName>
        <fullName evidence="11">Ferric reductase like transmembrane component</fullName>
    </submittedName>
</protein>
<evidence type="ECO:0000256" key="6">
    <source>
        <dbReference type="ARBA" id="ARBA00023002"/>
    </source>
</evidence>
<dbReference type="RefSeq" id="XP_018153998.1">
    <property type="nucleotide sequence ID" value="XM_018307157.1"/>
</dbReference>
<dbReference type="PANTHER" id="PTHR32361:SF28">
    <property type="entry name" value="FRP1P"/>
    <property type="match status" value="1"/>
</dbReference>
<reference evidence="12" key="1">
    <citation type="journal article" date="2017" name="BMC Genomics">
        <title>Gapless genome assembly of Colletotrichum higginsianum reveals chromosome structure and association of transposable elements with secondary metabolite gene clusters.</title>
        <authorList>
            <person name="Dallery J.-F."/>
            <person name="Lapalu N."/>
            <person name="Zampounis A."/>
            <person name="Pigne S."/>
            <person name="Luyten I."/>
            <person name="Amselem J."/>
            <person name="Wittenberg A.H.J."/>
            <person name="Zhou S."/>
            <person name="de Queiroz M.V."/>
            <person name="Robin G.P."/>
            <person name="Auger A."/>
            <person name="Hainaut M."/>
            <person name="Henrissat B."/>
            <person name="Kim K.-T."/>
            <person name="Lee Y.-H."/>
            <person name="Lespinet O."/>
            <person name="Schwartz D.C."/>
            <person name="Thon M.R."/>
            <person name="O'Connell R.J."/>
        </authorList>
    </citation>
    <scope>NUCLEOTIDE SEQUENCE [LARGE SCALE GENOMIC DNA]</scope>
    <source>
        <strain evidence="12">IMI 349063</strain>
    </source>
</reference>
<dbReference type="CDD" id="cd06186">
    <property type="entry name" value="NOX_Duox_like_FAD_NADP"/>
    <property type="match status" value="1"/>
</dbReference>
<accession>A0A1B7Y0F8</accession>
<dbReference type="InterPro" id="IPR000778">
    <property type="entry name" value="Cyt_b245_heavy_chain"/>
</dbReference>
<evidence type="ECO:0000259" key="10">
    <source>
        <dbReference type="PROSITE" id="PS51384"/>
    </source>
</evidence>
<dbReference type="InterPro" id="IPR017927">
    <property type="entry name" value="FAD-bd_FR_type"/>
</dbReference>
<evidence type="ECO:0000313" key="11">
    <source>
        <dbReference type="EMBL" id="OBR05480.1"/>
    </source>
</evidence>
<dbReference type="GO" id="GO:0005886">
    <property type="term" value="C:plasma membrane"/>
    <property type="evidence" value="ECO:0007669"/>
    <property type="project" value="TreeGrafter"/>
</dbReference>
<organism evidence="11 12">
    <name type="scientific">Colletotrichum higginsianum (strain IMI 349063)</name>
    <name type="common">Crucifer anthracnose fungus</name>
    <dbReference type="NCBI Taxonomy" id="759273"/>
    <lineage>
        <taxon>Eukaryota</taxon>
        <taxon>Fungi</taxon>
        <taxon>Dikarya</taxon>
        <taxon>Ascomycota</taxon>
        <taxon>Pezizomycotina</taxon>
        <taxon>Sordariomycetes</taxon>
        <taxon>Hypocreomycetidae</taxon>
        <taxon>Glomerellales</taxon>
        <taxon>Glomerellaceae</taxon>
        <taxon>Colletotrichum</taxon>
        <taxon>Colletotrichum destructivum species complex</taxon>
    </lineage>
</organism>
<feature type="domain" description="FAD-binding FR-type" evidence="10">
    <location>
        <begin position="285"/>
        <end position="416"/>
    </location>
</feature>
<dbReference type="EMBL" id="LTAN01000008">
    <property type="protein sequence ID" value="OBR05480.1"/>
    <property type="molecule type" value="Genomic_DNA"/>
</dbReference>
<dbReference type="Pfam" id="PF08030">
    <property type="entry name" value="NAD_binding_6"/>
    <property type="match status" value="1"/>
</dbReference>
<sequence>MNWHYRFYEHTEAGNRASLEMLARYGGYVQLSTIVPIVMILAARAALQLWEALSSKIRHTSYENVVCSEEIKVEERTSDANMNPYFPIIRRLKWWFGHEQSIAGCNCGTRGQLVVGGTSVAWILCLCFLETGDNYNHLTKRFAMLAVALFPVQFSLSMRYANPVALALGSSHVELNQWHGLLGCIIQALLTCHAALYINKYIQLGVLSDAFRFPVVITGFAGFLGLSTLSLSSTAVVRRYSHRLFFITHVLLAFALPVLVFFHVNPARIYMAQALGIFLLDRGLRKWLAFTAQASLHLVPGTDLIRITITAPSKLARLLQRHPGSYVYVAIPPESRPVPNHPIAMLNLAFKFIDNPFTVAAVNEASCELTLIVRKRNGPMTRHLGSLAANCSRESSRCGETFPIRIEGPHRTARQFNNVLVRGGFDRVLIFAGGIGATFTLPVYQHILQENPQARVDMFWALRCASDAAWATTASEMQESVLKDERIHIFITREQQAKEEEGEALEGTANADSVYHLEPGVADTSRRCRTRQTLSGVRYTLQRPNLKSIVDGAFQDHPEDRVAILVCGPLALKRELREQIDPWVKRGRHVWWQYETFSS</sequence>
<dbReference type="InterPro" id="IPR013130">
    <property type="entry name" value="Fe3_Rdtase_TM_dom"/>
</dbReference>
<dbReference type="Pfam" id="PF01794">
    <property type="entry name" value="Ferric_reduct"/>
    <property type="match status" value="1"/>
</dbReference>
<dbReference type="Proteomes" id="UP000092177">
    <property type="component" value="Chromosome 8"/>
</dbReference>
<dbReference type="GO" id="GO:0000293">
    <property type="term" value="F:ferric-chelate reductase activity"/>
    <property type="evidence" value="ECO:0007669"/>
    <property type="project" value="UniProtKB-ARBA"/>
</dbReference>
<evidence type="ECO:0000256" key="4">
    <source>
        <dbReference type="ARBA" id="ARBA00022692"/>
    </source>
</evidence>
<dbReference type="Gene3D" id="3.40.50.80">
    <property type="entry name" value="Nucleotide-binding domain of ferredoxin-NADP reductase (FNR) module"/>
    <property type="match status" value="1"/>
</dbReference>
<keyword evidence="6" id="KW-0560">Oxidoreductase</keyword>
<dbReference type="KEGG" id="chig:CH63R_12183"/>
<comment type="similarity">
    <text evidence="2">Belongs to the ferric reductase (FRE) family.</text>
</comment>